<sequence length="101" mass="10924">MSTLVDQGFLHGVGVGGDLVQQRDPNGVLVRQRGHNDHRDHQPQNVNGQAPLAARYFFAASRPVDPAGTPAAACTLWVSSTTRLGSAFRRAISRTCQRSRS</sequence>
<protein>
    <submittedName>
        <fullName evidence="1">Uncharacterized protein</fullName>
    </submittedName>
</protein>
<evidence type="ECO:0000313" key="2">
    <source>
        <dbReference type="Proteomes" id="UP001234216"/>
    </source>
</evidence>
<comment type="caution">
    <text evidence="1">The sequence shown here is derived from an EMBL/GenBank/DDBJ whole genome shotgun (WGS) entry which is preliminary data.</text>
</comment>
<dbReference type="EMBL" id="JAUSZV010000001">
    <property type="protein sequence ID" value="MDQ0904110.1"/>
    <property type="molecule type" value="Genomic_DNA"/>
</dbReference>
<accession>A0AAW8F425</accession>
<dbReference type="Proteomes" id="UP001234216">
    <property type="component" value="Unassembled WGS sequence"/>
</dbReference>
<organism evidence="1 2">
    <name type="scientific">Streptomyces canus</name>
    <dbReference type="NCBI Taxonomy" id="58343"/>
    <lineage>
        <taxon>Bacteria</taxon>
        <taxon>Bacillati</taxon>
        <taxon>Actinomycetota</taxon>
        <taxon>Actinomycetes</taxon>
        <taxon>Kitasatosporales</taxon>
        <taxon>Streptomycetaceae</taxon>
        <taxon>Streptomyces</taxon>
        <taxon>Streptomyces aurantiacus group</taxon>
    </lineage>
</organism>
<gene>
    <name evidence="1" type="ORF">QFZ22_000095</name>
</gene>
<name>A0AAW8F425_9ACTN</name>
<evidence type="ECO:0000313" key="1">
    <source>
        <dbReference type="EMBL" id="MDQ0904110.1"/>
    </source>
</evidence>
<proteinExistence type="predicted"/>
<reference evidence="1" key="1">
    <citation type="submission" date="2023-07" db="EMBL/GenBank/DDBJ databases">
        <title>Comparative genomics of wheat-associated soil bacteria to identify genetic determinants of phenazine resistance.</title>
        <authorList>
            <person name="Mouncey N."/>
        </authorList>
    </citation>
    <scope>NUCLEOTIDE SEQUENCE</scope>
    <source>
        <strain evidence="1">V4I22</strain>
    </source>
</reference>
<dbReference type="AlphaFoldDB" id="A0AAW8F425"/>